<keyword evidence="2" id="KW-0663">Pyridoxal phosphate</keyword>
<dbReference type="Pfam" id="PF00392">
    <property type="entry name" value="GntR"/>
    <property type="match status" value="1"/>
</dbReference>
<evidence type="ECO:0000313" key="7">
    <source>
        <dbReference type="EMBL" id="GCE83011.1"/>
    </source>
</evidence>
<organism evidence="7 8">
    <name type="scientific">Komagataeibacter diospyri</name>
    <dbReference type="NCBI Taxonomy" id="1932662"/>
    <lineage>
        <taxon>Bacteria</taxon>
        <taxon>Pseudomonadati</taxon>
        <taxon>Pseudomonadota</taxon>
        <taxon>Alphaproteobacteria</taxon>
        <taxon>Acetobacterales</taxon>
        <taxon>Acetobacteraceae</taxon>
        <taxon>Komagataeibacter</taxon>
    </lineage>
</organism>
<evidence type="ECO:0000256" key="5">
    <source>
        <dbReference type="ARBA" id="ARBA00023163"/>
    </source>
</evidence>
<dbReference type="Pfam" id="PF00155">
    <property type="entry name" value="Aminotran_1_2"/>
    <property type="match status" value="1"/>
</dbReference>
<dbReference type="CDD" id="cd00609">
    <property type="entry name" value="AAT_like"/>
    <property type="match status" value="1"/>
</dbReference>
<dbReference type="InterPro" id="IPR051446">
    <property type="entry name" value="HTH_trans_reg/aminotransferase"/>
</dbReference>
<dbReference type="PRINTS" id="PR00035">
    <property type="entry name" value="HTHGNTR"/>
</dbReference>
<keyword evidence="4" id="KW-0238">DNA-binding</keyword>
<sequence>MVWEKVPDSEKQNGPVMGRRTRAAVPLGITLDGSGPDALYQQIRDQIRSAILQGRLACGARLPSSRLMAAELGCSRGTVMAALDQLVAEGYLVARAASGLSVAQDLPDEMLAPMPVNAPPAAMGPSPPMLPDRTMAMLGPATDLDMPGFGVQPVAFPIGQPDRDSFPFPLWAKFLERDWRRPAWDRAGACHPFGHPGLRQAIASYLGTARGFGCEPDAIVITSGVRHSVSLFARIALAAGDRVWIEEPGYPGIAEALLAAAVQPVAVRVDESGFALEAALAAAPDARLAIVTPSHHFPFGMVQGLPRRLALLAWAQRMRGWIIEDDFDGEYRYTGRPLAPLRALDRAGRVAYLGSFSKLLFPALRLSYIVLPTSLIPVAETVMSRISTPAPLLGQGALARFIAEGHLISHLRRTRLLYAGRQQALMEAVDRHLAGLMTVIPDSGGMHVVVRPASDLAPVFDDGIGMVAAATAGVRVSPLSRCYRGADRQHGFLLGYAGTPDHEIDPAVRVLARVLEHLMPRAGAAGQD</sequence>
<evidence type="ECO:0000313" key="8">
    <source>
        <dbReference type="Proteomes" id="UP000315095"/>
    </source>
</evidence>
<keyword evidence="3" id="KW-0805">Transcription regulation</keyword>
<dbReference type="SUPFAM" id="SSF46785">
    <property type="entry name" value="Winged helix' DNA-binding domain"/>
    <property type="match status" value="1"/>
</dbReference>
<dbReference type="GO" id="GO:0003677">
    <property type="term" value="F:DNA binding"/>
    <property type="evidence" value="ECO:0007669"/>
    <property type="project" value="UniProtKB-KW"/>
</dbReference>
<dbReference type="Gene3D" id="1.10.10.10">
    <property type="entry name" value="Winged helix-like DNA-binding domain superfamily/Winged helix DNA-binding domain"/>
    <property type="match status" value="1"/>
</dbReference>
<gene>
    <name evidence="7" type="ORF">MSKU9_1152</name>
</gene>
<evidence type="ECO:0000259" key="6">
    <source>
        <dbReference type="PROSITE" id="PS50949"/>
    </source>
</evidence>
<dbReference type="InterPro" id="IPR004839">
    <property type="entry name" value="Aminotransferase_I/II_large"/>
</dbReference>
<accession>A0A4P5NT27</accession>
<dbReference type="PANTHER" id="PTHR46577:SF1">
    <property type="entry name" value="HTH-TYPE TRANSCRIPTIONAL REGULATORY PROTEIN GABR"/>
    <property type="match status" value="1"/>
</dbReference>
<dbReference type="SUPFAM" id="SSF53383">
    <property type="entry name" value="PLP-dependent transferases"/>
    <property type="match status" value="1"/>
</dbReference>
<dbReference type="SMART" id="SM00345">
    <property type="entry name" value="HTH_GNTR"/>
    <property type="match status" value="1"/>
</dbReference>
<protein>
    <submittedName>
        <fullName evidence="7">GntR family transcriptional regulator</fullName>
    </submittedName>
</protein>
<keyword evidence="5" id="KW-0804">Transcription</keyword>
<dbReference type="EMBL" id="BDLU01000032">
    <property type="protein sequence ID" value="GCE83011.1"/>
    <property type="molecule type" value="Genomic_DNA"/>
</dbReference>
<dbReference type="InterPro" id="IPR000524">
    <property type="entry name" value="Tscrpt_reg_HTH_GntR"/>
</dbReference>
<evidence type="ECO:0000256" key="4">
    <source>
        <dbReference type="ARBA" id="ARBA00023125"/>
    </source>
</evidence>
<dbReference type="PROSITE" id="PS50949">
    <property type="entry name" value="HTH_GNTR"/>
    <property type="match status" value="1"/>
</dbReference>
<evidence type="ECO:0000256" key="2">
    <source>
        <dbReference type="ARBA" id="ARBA00022898"/>
    </source>
</evidence>
<dbReference type="PANTHER" id="PTHR46577">
    <property type="entry name" value="HTH-TYPE TRANSCRIPTIONAL REGULATORY PROTEIN GABR"/>
    <property type="match status" value="1"/>
</dbReference>
<dbReference type="CDD" id="cd07377">
    <property type="entry name" value="WHTH_GntR"/>
    <property type="match status" value="1"/>
</dbReference>
<comment type="caution">
    <text evidence="7">The sequence shown here is derived from an EMBL/GenBank/DDBJ whole genome shotgun (WGS) entry which is preliminary data.</text>
</comment>
<feature type="domain" description="HTH gntR-type" evidence="6">
    <location>
        <begin position="37"/>
        <end position="105"/>
    </location>
</feature>
<name>A0A4P5NT27_9PROT</name>
<dbReference type="InterPro" id="IPR015421">
    <property type="entry name" value="PyrdxlP-dep_Trfase_major"/>
</dbReference>
<dbReference type="GO" id="GO:0030170">
    <property type="term" value="F:pyridoxal phosphate binding"/>
    <property type="evidence" value="ECO:0007669"/>
    <property type="project" value="InterPro"/>
</dbReference>
<dbReference type="Proteomes" id="UP000315095">
    <property type="component" value="Unassembled WGS sequence"/>
</dbReference>
<dbReference type="InterPro" id="IPR036388">
    <property type="entry name" value="WH-like_DNA-bd_sf"/>
</dbReference>
<dbReference type="InterPro" id="IPR036390">
    <property type="entry name" value="WH_DNA-bd_sf"/>
</dbReference>
<dbReference type="AlphaFoldDB" id="A0A4P5NT27"/>
<dbReference type="GO" id="GO:0003700">
    <property type="term" value="F:DNA-binding transcription factor activity"/>
    <property type="evidence" value="ECO:0007669"/>
    <property type="project" value="InterPro"/>
</dbReference>
<dbReference type="InterPro" id="IPR015424">
    <property type="entry name" value="PyrdxlP-dep_Trfase"/>
</dbReference>
<keyword evidence="8" id="KW-1185">Reference proteome</keyword>
<reference evidence="8" key="1">
    <citation type="submission" date="2017-01" db="EMBL/GenBank/DDBJ databases">
        <title>Komagataeibacter sp. MSKU9 whole genome sequencing project.</title>
        <authorList>
            <person name="Matsutani M."/>
            <person name="Naloka K."/>
            <person name="Theeragool G."/>
            <person name="Yakushi T."/>
            <person name="Matsushita K."/>
        </authorList>
    </citation>
    <scope>NUCLEOTIDE SEQUENCE [LARGE SCALE GENOMIC DNA]</scope>
    <source>
        <strain evidence="8">MSKU9</strain>
    </source>
</reference>
<comment type="similarity">
    <text evidence="1">In the C-terminal section; belongs to the class-I pyridoxal-phosphate-dependent aminotransferase family.</text>
</comment>
<evidence type="ECO:0000256" key="3">
    <source>
        <dbReference type="ARBA" id="ARBA00023015"/>
    </source>
</evidence>
<dbReference type="Gene3D" id="3.40.640.10">
    <property type="entry name" value="Type I PLP-dependent aspartate aminotransferase-like (Major domain)"/>
    <property type="match status" value="1"/>
</dbReference>
<proteinExistence type="inferred from homology"/>
<evidence type="ECO:0000256" key="1">
    <source>
        <dbReference type="ARBA" id="ARBA00005384"/>
    </source>
</evidence>